<dbReference type="RefSeq" id="WP_132146231.1">
    <property type="nucleotide sequence ID" value="NZ_SLWR01000003.1"/>
</dbReference>
<name>A0A4V2S4Q2_9ACTN</name>
<dbReference type="Proteomes" id="UP000295573">
    <property type="component" value="Unassembled WGS sequence"/>
</dbReference>
<accession>A0A4V2S4Q2</accession>
<evidence type="ECO:0000313" key="2">
    <source>
        <dbReference type="Proteomes" id="UP000295573"/>
    </source>
</evidence>
<comment type="caution">
    <text evidence="1">The sequence shown here is derived from an EMBL/GenBank/DDBJ whole genome shotgun (WGS) entry which is preliminary data.</text>
</comment>
<keyword evidence="2" id="KW-1185">Reference proteome</keyword>
<sequence length="92" mass="10494">MAEPEHLELLVRLVEDPACPARRWLLGSLYCTVGHTDHTDPRIAAAIGEAERSTEPWLTTWARRSRHVLENPENFDRDDWCGSDTLATRPVD</sequence>
<evidence type="ECO:0000313" key="1">
    <source>
        <dbReference type="EMBL" id="TCO49030.1"/>
    </source>
</evidence>
<protein>
    <recommendedName>
        <fullName evidence="3">HEAT repeat protein</fullName>
    </recommendedName>
</protein>
<proteinExistence type="predicted"/>
<dbReference type="AlphaFoldDB" id="A0A4V2S4Q2"/>
<evidence type="ECO:0008006" key="3">
    <source>
        <dbReference type="Google" id="ProtNLM"/>
    </source>
</evidence>
<gene>
    <name evidence="1" type="ORF">EV646_1037</name>
</gene>
<dbReference type="EMBL" id="SLWR01000003">
    <property type="protein sequence ID" value="TCO49030.1"/>
    <property type="molecule type" value="Genomic_DNA"/>
</dbReference>
<reference evidence="1 2" key="1">
    <citation type="journal article" date="2015" name="Stand. Genomic Sci.">
        <title>Genomic Encyclopedia of Bacterial and Archaeal Type Strains, Phase III: the genomes of soil and plant-associated and newly described type strains.</title>
        <authorList>
            <person name="Whitman W.B."/>
            <person name="Woyke T."/>
            <person name="Klenk H.P."/>
            <person name="Zhou Y."/>
            <person name="Lilburn T.G."/>
            <person name="Beck B.J."/>
            <person name="De Vos P."/>
            <person name="Vandamme P."/>
            <person name="Eisen J.A."/>
            <person name="Garrity G."/>
            <person name="Hugenholtz P."/>
            <person name="Kyrpides N.C."/>
        </authorList>
    </citation>
    <scope>NUCLEOTIDE SEQUENCE [LARGE SCALE GENOMIC DNA]</scope>
    <source>
        <strain evidence="1 2">VKM Ac-2541</strain>
    </source>
</reference>
<dbReference type="OrthoDB" id="2467654at2"/>
<organism evidence="1 2">
    <name type="scientific">Kribbella antiqua</name>
    <dbReference type="NCBI Taxonomy" id="2512217"/>
    <lineage>
        <taxon>Bacteria</taxon>
        <taxon>Bacillati</taxon>
        <taxon>Actinomycetota</taxon>
        <taxon>Actinomycetes</taxon>
        <taxon>Propionibacteriales</taxon>
        <taxon>Kribbellaceae</taxon>
        <taxon>Kribbella</taxon>
    </lineage>
</organism>